<accession>A0A9N9H4B0</accession>
<dbReference type="EMBL" id="CAJVPS010010361">
    <property type="protein sequence ID" value="CAG8657411.1"/>
    <property type="molecule type" value="Genomic_DNA"/>
</dbReference>
<evidence type="ECO:0000313" key="2">
    <source>
        <dbReference type="Proteomes" id="UP000789508"/>
    </source>
</evidence>
<dbReference type="Proteomes" id="UP000789508">
    <property type="component" value="Unassembled WGS sequence"/>
</dbReference>
<organism evidence="1 2">
    <name type="scientific">Ambispora leptoticha</name>
    <dbReference type="NCBI Taxonomy" id="144679"/>
    <lineage>
        <taxon>Eukaryota</taxon>
        <taxon>Fungi</taxon>
        <taxon>Fungi incertae sedis</taxon>
        <taxon>Mucoromycota</taxon>
        <taxon>Glomeromycotina</taxon>
        <taxon>Glomeromycetes</taxon>
        <taxon>Archaeosporales</taxon>
        <taxon>Ambisporaceae</taxon>
        <taxon>Ambispora</taxon>
    </lineage>
</organism>
<protein>
    <submittedName>
        <fullName evidence="1">1521_t:CDS:1</fullName>
    </submittedName>
</protein>
<reference evidence="1" key="1">
    <citation type="submission" date="2021-06" db="EMBL/GenBank/DDBJ databases">
        <authorList>
            <person name="Kallberg Y."/>
            <person name="Tangrot J."/>
            <person name="Rosling A."/>
        </authorList>
    </citation>
    <scope>NUCLEOTIDE SEQUENCE</scope>
    <source>
        <strain evidence="1">FL130A</strain>
    </source>
</reference>
<feature type="non-terminal residue" evidence="1">
    <location>
        <position position="1"/>
    </location>
</feature>
<comment type="caution">
    <text evidence="1">The sequence shown here is derived from an EMBL/GenBank/DDBJ whole genome shotgun (WGS) entry which is preliminary data.</text>
</comment>
<gene>
    <name evidence="1" type="ORF">ALEPTO_LOCUS10216</name>
</gene>
<name>A0A9N9H4B0_9GLOM</name>
<evidence type="ECO:0000313" key="1">
    <source>
        <dbReference type="EMBL" id="CAG8657411.1"/>
    </source>
</evidence>
<dbReference type="AlphaFoldDB" id="A0A9N9H4B0"/>
<feature type="non-terminal residue" evidence="1">
    <location>
        <position position="70"/>
    </location>
</feature>
<sequence>MQYLTTSLNMQNLFCSISSQSQISTITINNISPIIALISEVDTEEIRFNATAQKRIADTKRLAEKQLSEF</sequence>
<keyword evidence="2" id="KW-1185">Reference proteome</keyword>
<proteinExistence type="predicted"/>